<gene>
    <name evidence="2" type="ORF">NECAME_02507</name>
</gene>
<reference evidence="3" key="1">
    <citation type="journal article" date="2014" name="Nat. Genet.">
        <title>Genome of the human hookworm Necator americanus.</title>
        <authorList>
            <person name="Tang Y.T."/>
            <person name="Gao X."/>
            <person name="Rosa B.A."/>
            <person name="Abubucker S."/>
            <person name="Hallsworth-Pepin K."/>
            <person name="Martin J."/>
            <person name="Tyagi R."/>
            <person name="Heizer E."/>
            <person name="Zhang X."/>
            <person name="Bhonagiri-Palsikar V."/>
            <person name="Minx P."/>
            <person name="Warren W.C."/>
            <person name="Wang Q."/>
            <person name="Zhan B."/>
            <person name="Hotez P.J."/>
            <person name="Sternberg P.W."/>
            <person name="Dougall A."/>
            <person name="Gaze S.T."/>
            <person name="Mulvenna J."/>
            <person name="Sotillo J."/>
            <person name="Ranganathan S."/>
            <person name="Rabelo E.M."/>
            <person name="Wilson R.K."/>
            <person name="Felgner P.L."/>
            <person name="Bethony J."/>
            <person name="Hawdon J.M."/>
            <person name="Gasser R.B."/>
            <person name="Loukas A."/>
            <person name="Mitreva M."/>
        </authorList>
    </citation>
    <scope>NUCLEOTIDE SEQUENCE [LARGE SCALE GENOMIC DNA]</scope>
</reference>
<evidence type="ECO:0000259" key="1">
    <source>
        <dbReference type="Pfam" id="PF01683"/>
    </source>
</evidence>
<protein>
    <submittedName>
        <fullName evidence="2">EB module</fullName>
    </submittedName>
</protein>
<proteinExistence type="predicted"/>
<sequence>MKSTVKARLFCEPSQIQRIPEICSNEEVIVDGICLRRVKPGGACLKSEQCSGGATCHRGVCECPASTSSIGGFCQQEIRVGCSEHVWPTVIVASKISASLYVHLFYKLPDLPTNNDRGSA</sequence>
<dbReference type="InterPro" id="IPR006149">
    <property type="entry name" value="EB_dom"/>
</dbReference>
<dbReference type="KEGG" id="nai:NECAME_02507"/>
<keyword evidence="3" id="KW-1185">Reference proteome</keyword>
<name>W2TDW5_NECAM</name>
<dbReference type="Pfam" id="PF01683">
    <property type="entry name" value="EB"/>
    <property type="match status" value="1"/>
</dbReference>
<dbReference type="EMBL" id="KI659257">
    <property type="protein sequence ID" value="ETN80028.1"/>
    <property type="molecule type" value="Genomic_DNA"/>
</dbReference>
<evidence type="ECO:0000313" key="3">
    <source>
        <dbReference type="Proteomes" id="UP000053676"/>
    </source>
</evidence>
<evidence type="ECO:0000313" key="2">
    <source>
        <dbReference type="EMBL" id="ETN80028.1"/>
    </source>
</evidence>
<accession>W2TDW5</accession>
<dbReference type="AlphaFoldDB" id="W2TDW5"/>
<dbReference type="Proteomes" id="UP000053676">
    <property type="component" value="Unassembled WGS sequence"/>
</dbReference>
<organism evidence="2 3">
    <name type="scientific">Necator americanus</name>
    <name type="common">Human hookworm</name>
    <dbReference type="NCBI Taxonomy" id="51031"/>
    <lineage>
        <taxon>Eukaryota</taxon>
        <taxon>Metazoa</taxon>
        <taxon>Ecdysozoa</taxon>
        <taxon>Nematoda</taxon>
        <taxon>Chromadorea</taxon>
        <taxon>Rhabditida</taxon>
        <taxon>Rhabditina</taxon>
        <taxon>Rhabditomorpha</taxon>
        <taxon>Strongyloidea</taxon>
        <taxon>Ancylostomatidae</taxon>
        <taxon>Bunostominae</taxon>
        <taxon>Necator</taxon>
    </lineage>
</organism>
<feature type="domain" description="EB" evidence="1">
    <location>
        <begin position="23"/>
        <end position="74"/>
    </location>
</feature>